<keyword evidence="4" id="KW-1185">Reference proteome</keyword>
<feature type="region of interest" description="Disordered" evidence="1">
    <location>
        <begin position="178"/>
        <end position="199"/>
    </location>
</feature>
<comment type="caution">
    <text evidence="3">The sequence shown here is derived from an EMBL/GenBank/DDBJ whole genome shotgun (WGS) entry which is preliminary data.</text>
</comment>
<gene>
    <name evidence="3" type="ORF">J4573_12750</name>
</gene>
<sequence>MRTTMKGLLAVPALVACLPVLNASAAQDLQITPVGPVTFSAARVSLVDALTGSDIGCSSVLRGQAGNDLVINGADFNGCEGPAGITFTISVSVPWGFWMSSYDSTSDSVRGEFTGVKATLHGSDECDATISGPGGGAGTIDLSYSNITGILTLGGGDLVVNTADADCDPGLVNGGDAVSLQGPYNSNPKLTMRPGQPER</sequence>
<keyword evidence="2" id="KW-0732">Signal</keyword>
<feature type="signal peptide" evidence="2">
    <location>
        <begin position="1"/>
        <end position="25"/>
    </location>
</feature>
<evidence type="ECO:0000256" key="1">
    <source>
        <dbReference type="SAM" id="MobiDB-lite"/>
    </source>
</evidence>
<name>A0A939P8T9_9ACTN</name>
<dbReference type="AlphaFoldDB" id="A0A939P8T9"/>
<dbReference type="Proteomes" id="UP000669179">
    <property type="component" value="Unassembled WGS sequence"/>
</dbReference>
<organism evidence="3 4">
    <name type="scientific">Actinomadura barringtoniae</name>
    <dbReference type="NCBI Taxonomy" id="1427535"/>
    <lineage>
        <taxon>Bacteria</taxon>
        <taxon>Bacillati</taxon>
        <taxon>Actinomycetota</taxon>
        <taxon>Actinomycetes</taxon>
        <taxon>Streptosporangiales</taxon>
        <taxon>Thermomonosporaceae</taxon>
        <taxon>Actinomadura</taxon>
    </lineage>
</organism>
<feature type="chain" id="PRO_5037221617" description="DUF3060 domain-containing protein" evidence="2">
    <location>
        <begin position="26"/>
        <end position="199"/>
    </location>
</feature>
<evidence type="ECO:0000256" key="2">
    <source>
        <dbReference type="SAM" id="SignalP"/>
    </source>
</evidence>
<dbReference type="EMBL" id="JAGEOJ010000005">
    <property type="protein sequence ID" value="MBO2447965.1"/>
    <property type="molecule type" value="Genomic_DNA"/>
</dbReference>
<evidence type="ECO:0000313" key="4">
    <source>
        <dbReference type="Proteomes" id="UP000669179"/>
    </source>
</evidence>
<reference evidence="3" key="1">
    <citation type="submission" date="2021-03" db="EMBL/GenBank/DDBJ databases">
        <authorList>
            <person name="Kanchanasin P."/>
            <person name="Saeng-In P."/>
            <person name="Phongsopitanun W."/>
            <person name="Yuki M."/>
            <person name="Kudo T."/>
            <person name="Ohkuma M."/>
            <person name="Tanasupawat S."/>
        </authorList>
    </citation>
    <scope>NUCLEOTIDE SEQUENCE</scope>
    <source>
        <strain evidence="3">GKU 128</strain>
    </source>
</reference>
<evidence type="ECO:0008006" key="5">
    <source>
        <dbReference type="Google" id="ProtNLM"/>
    </source>
</evidence>
<proteinExistence type="predicted"/>
<dbReference type="RefSeq" id="WP_208255638.1">
    <property type="nucleotide sequence ID" value="NZ_JAGEOJ010000005.1"/>
</dbReference>
<accession>A0A939P8T9</accession>
<dbReference type="PROSITE" id="PS51257">
    <property type="entry name" value="PROKAR_LIPOPROTEIN"/>
    <property type="match status" value="1"/>
</dbReference>
<evidence type="ECO:0000313" key="3">
    <source>
        <dbReference type="EMBL" id="MBO2447965.1"/>
    </source>
</evidence>
<protein>
    <recommendedName>
        <fullName evidence="5">DUF3060 domain-containing protein</fullName>
    </recommendedName>
</protein>